<keyword evidence="5 12" id="KW-0812">Transmembrane</keyword>
<dbReference type="Gene3D" id="3.30.460.20">
    <property type="entry name" value="CorA soluble domain-like"/>
    <property type="match status" value="1"/>
</dbReference>
<dbReference type="CDD" id="cd12822">
    <property type="entry name" value="TmCorA-like"/>
    <property type="match status" value="1"/>
</dbReference>
<keyword evidence="4 12" id="KW-1003">Cell membrane</keyword>
<dbReference type="InterPro" id="IPR045861">
    <property type="entry name" value="CorA_cytoplasmic_dom"/>
</dbReference>
<dbReference type="SUPFAM" id="SSF144083">
    <property type="entry name" value="Magnesium transport protein CorA, transmembrane region"/>
    <property type="match status" value="1"/>
</dbReference>
<evidence type="ECO:0000256" key="2">
    <source>
        <dbReference type="ARBA" id="ARBA00009765"/>
    </source>
</evidence>
<dbReference type="Proteomes" id="UP000001732">
    <property type="component" value="Chromosome"/>
</dbReference>
<dbReference type="RefSeq" id="WP_012544227.1">
    <property type="nucleotide sequence ID" value="NC_011295.1"/>
</dbReference>
<evidence type="ECO:0000256" key="9">
    <source>
        <dbReference type="ARBA" id="ARBA00023136"/>
    </source>
</evidence>
<feature type="transmembrane region" description="Helical" evidence="12">
    <location>
        <begin position="297"/>
        <end position="316"/>
    </location>
</feature>
<comment type="function">
    <text evidence="11">Mediates influx of magnesium ions. Alternates between open and closed states. Activated by low cytoplasmic Mg(2+) levels. Inactive when cytoplasmic Mg(2+) levels are high.</text>
</comment>
<evidence type="ECO:0000313" key="13">
    <source>
        <dbReference type="EMBL" id="ACI17575.1"/>
    </source>
</evidence>
<dbReference type="SUPFAM" id="SSF143865">
    <property type="entry name" value="CorA soluble domain-like"/>
    <property type="match status" value="1"/>
</dbReference>
<dbReference type="STRING" id="309798.COPRO5265_1480"/>
<keyword evidence="14" id="KW-1185">Reference proteome</keyword>
<dbReference type="KEGG" id="cpo:COPRO5265_1480"/>
<evidence type="ECO:0000313" key="14">
    <source>
        <dbReference type="Proteomes" id="UP000001732"/>
    </source>
</evidence>
<organism evidence="13 14">
    <name type="scientific">Coprothermobacter proteolyticus (strain ATCC 35245 / DSM 5265 / OCM 4 / BT)</name>
    <dbReference type="NCBI Taxonomy" id="309798"/>
    <lineage>
        <taxon>Bacteria</taxon>
        <taxon>Pseudomonadati</taxon>
        <taxon>Coprothermobacterota</taxon>
        <taxon>Coprothermobacteria</taxon>
        <taxon>Coprothermobacterales</taxon>
        <taxon>Coprothermobacteraceae</taxon>
        <taxon>Coprothermobacter</taxon>
    </lineage>
</organism>
<keyword evidence="8 12" id="KW-0406">Ion transport</keyword>
<keyword evidence="7 12" id="KW-1133">Transmembrane helix</keyword>
<dbReference type="Gene3D" id="1.20.58.340">
    <property type="entry name" value="Magnesium transport protein CorA, transmembrane region"/>
    <property type="match status" value="2"/>
</dbReference>
<reference evidence="13 14" key="2">
    <citation type="journal article" date="2014" name="Genome Announc.">
        <title>Complete Genome Sequence of Coprothermobacter proteolyticus DSM 5265.</title>
        <authorList>
            <person name="Alexiev A."/>
            <person name="Coil D.A."/>
            <person name="Badger J.H."/>
            <person name="Enticknap J."/>
            <person name="Ward N."/>
            <person name="Robb F.T."/>
            <person name="Eisen J.A."/>
        </authorList>
    </citation>
    <scope>NUCLEOTIDE SEQUENCE [LARGE SCALE GENOMIC DNA]</scope>
    <source>
        <strain evidence="14">ATCC 35245 / DSM 5265 / OCM 4 / BT</strain>
    </source>
</reference>
<evidence type="ECO:0000256" key="6">
    <source>
        <dbReference type="ARBA" id="ARBA00022842"/>
    </source>
</evidence>
<evidence type="ECO:0000256" key="4">
    <source>
        <dbReference type="ARBA" id="ARBA00022475"/>
    </source>
</evidence>
<evidence type="ECO:0000256" key="1">
    <source>
        <dbReference type="ARBA" id="ARBA00004651"/>
    </source>
</evidence>
<dbReference type="GO" id="GO:0015087">
    <property type="term" value="F:cobalt ion transmembrane transporter activity"/>
    <property type="evidence" value="ECO:0007669"/>
    <property type="project" value="UniProtKB-UniRule"/>
</dbReference>
<comment type="similarity">
    <text evidence="2 12">Belongs to the CorA metal ion transporter (MIT) (TC 1.A.35) family.</text>
</comment>
<accession>B5Y658</accession>
<dbReference type="PANTHER" id="PTHR46494">
    <property type="entry name" value="CORA FAMILY METAL ION TRANSPORTER (EUROFUNG)"/>
    <property type="match status" value="1"/>
</dbReference>
<dbReference type="InterPro" id="IPR004488">
    <property type="entry name" value="Mg/Co-transport_prot_CorA"/>
</dbReference>
<dbReference type="HOGENOM" id="CLU_007127_0_0_9"/>
<gene>
    <name evidence="12 13" type="primary">corA</name>
    <name evidence="13" type="ordered locus">COPRO5265_1480</name>
</gene>
<feature type="transmembrane region" description="Helical" evidence="12">
    <location>
        <begin position="265"/>
        <end position="285"/>
    </location>
</feature>
<dbReference type="InterPro" id="IPR002523">
    <property type="entry name" value="MgTranspt_CorA/ZnTranspt_ZntB"/>
</dbReference>
<name>B5Y658_COPPD</name>
<dbReference type="EMBL" id="CP001145">
    <property type="protein sequence ID" value="ACI17575.1"/>
    <property type="molecule type" value="Genomic_DNA"/>
</dbReference>
<keyword evidence="6 12" id="KW-0460">Magnesium</keyword>
<evidence type="ECO:0000256" key="12">
    <source>
        <dbReference type="RuleBase" id="RU362010"/>
    </source>
</evidence>
<comment type="catalytic activity">
    <reaction evidence="10">
        <text>Mg(2+)(in) = Mg(2+)(out)</text>
        <dbReference type="Rhea" id="RHEA:29827"/>
        <dbReference type="ChEBI" id="CHEBI:18420"/>
    </reaction>
</comment>
<evidence type="ECO:0000256" key="8">
    <source>
        <dbReference type="ARBA" id="ARBA00023065"/>
    </source>
</evidence>
<dbReference type="PANTHER" id="PTHR46494:SF1">
    <property type="entry name" value="CORA FAMILY METAL ION TRANSPORTER (EUROFUNG)"/>
    <property type="match status" value="1"/>
</dbReference>
<evidence type="ECO:0000256" key="11">
    <source>
        <dbReference type="ARBA" id="ARBA00045497"/>
    </source>
</evidence>
<dbReference type="NCBIfam" id="TIGR00383">
    <property type="entry name" value="corA"/>
    <property type="match status" value="1"/>
</dbReference>
<evidence type="ECO:0000256" key="7">
    <source>
        <dbReference type="ARBA" id="ARBA00022989"/>
    </source>
</evidence>
<protein>
    <recommendedName>
        <fullName evidence="12">Magnesium transport protein CorA</fullName>
    </recommendedName>
</protein>
<dbReference type="GO" id="GO:0015095">
    <property type="term" value="F:magnesium ion transmembrane transporter activity"/>
    <property type="evidence" value="ECO:0007669"/>
    <property type="project" value="UniProtKB-UniRule"/>
</dbReference>
<dbReference type="InterPro" id="IPR045863">
    <property type="entry name" value="CorA_TM1_TM2"/>
</dbReference>
<evidence type="ECO:0000256" key="10">
    <source>
        <dbReference type="ARBA" id="ARBA00034269"/>
    </source>
</evidence>
<dbReference type="eggNOG" id="COG0598">
    <property type="taxonomic scope" value="Bacteria"/>
</dbReference>
<evidence type="ECO:0000256" key="5">
    <source>
        <dbReference type="ARBA" id="ARBA00022692"/>
    </source>
</evidence>
<dbReference type="FunFam" id="1.20.58.340:FF:000004">
    <property type="entry name" value="Magnesium transport protein CorA"/>
    <property type="match status" value="1"/>
</dbReference>
<reference evidence="14" key="1">
    <citation type="submission" date="2008-08" db="EMBL/GenBank/DDBJ databases">
        <title>The complete genome sequence of Coprothermobacter proteolyticus strain ATCC 5245 / DSM 5265 / BT.</title>
        <authorList>
            <person name="Dodson R.J."/>
            <person name="Durkin A.S."/>
            <person name="Wu M."/>
            <person name="Eisen J."/>
            <person name="Sutton G."/>
        </authorList>
    </citation>
    <scope>NUCLEOTIDE SEQUENCE [LARGE SCALE GENOMIC DNA]</scope>
    <source>
        <strain evidence="14">ATCC 35245 / DSM 5265 / OCM 4 / BT</strain>
    </source>
</reference>
<keyword evidence="9 12" id="KW-0472">Membrane</keyword>
<keyword evidence="3 12" id="KW-0813">Transport</keyword>
<dbReference type="GO" id="GO:0000287">
    <property type="term" value="F:magnesium ion binding"/>
    <property type="evidence" value="ECO:0007669"/>
    <property type="project" value="TreeGrafter"/>
</dbReference>
<dbReference type="GO" id="GO:0005886">
    <property type="term" value="C:plasma membrane"/>
    <property type="evidence" value="ECO:0007669"/>
    <property type="project" value="UniProtKB-SubCell"/>
</dbReference>
<sequence length="322" mass="37362">MLRVLVYDNQTSNLEEMTDPKQVLTAISDTQKTIWVDLTKPSQEEAKLLEEGFHFHAIAVESALKEGERPKFYSYGNYSFLLMEATAASNKGSVVKLSQFSAFISKNYLVTVHQKDVNFIEDTINTIKSEPELLNRGVGFLLYNLLDGLIANYFPILDKIDNKLKTIEERIFQRPNQQVLNEIFKLRQEINQMRKSVSNNLDVLSLMMRHDSMQSSEENRMYLMDLYDHLMHLLDMIDMYHDMVFTSMDAYLSSVSNNMNNIMKVLTAITTIMMPLTVITGIYGMNFDMPEFHWTYGYVWALTLMAVSVIAMTLFLRSRKWL</sequence>
<dbReference type="Pfam" id="PF01544">
    <property type="entry name" value="CorA"/>
    <property type="match status" value="1"/>
</dbReference>
<dbReference type="GO" id="GO:0050897">
    <property type="term" value="F:cobalt ion binding"/>
    <property type="evidence" value="ECO:0007669"/>
    <property type="project" value="TreeGrafter"/>
</dbReference>
<proteinExistence type="inferred from homology"/>
<dbReference type="AlphaFoldDB" id="B5Y658"/>
<comment type="subcellular location">
    <subcellularLocation>
        <location evidence="1">Cell membrane</location>
        <topology evidence="1">Multi-pass membrane protein</topology>
    </subcellularLocation>
    <subcellularLocation>
        <location evidence="12">Membrane</location>
        <topology evidence="12">Multi-pass membrane protein</topology>
    </subcellularLocation>
</comment>
<evidence type="ECO:0000256" key="3">
    <source>
        <dbReference type="ARBA" id="ARBA00022448"/>
    </source>
</evidence>